<evidence type="ECO:0000256" key="1">
    <source>
        <dbReference type="SAM" id="MobiDB-lite"/>
    </source>
</evidence>
<protein>
    <submittedName>
        <fullName evidence="2">Uncharacterized protein</fullName>
    </submittedName>
</protein>
<sequence>MSGSSMEELRERVRTRYGPEARIVSAEAVTVGGIKGYLAKRHYEVTVQVPVAEPRRTAAVRSRAGIAALLQEAEQAESALGVAPPAPPVSTASGEFEELVESLARSTGSAPDTARVRGRRASRIPRPGRHPGDLTVVVGLNEDAMAVCLAMARDAGADDAGTRGVYSGGVGAAEGYLALGNRAGAVAARASGVEGRYPIFVAWGIGSAAGGDKRFAKLASLAADQVWVAVDARMKETDTEGWVTGVKAAVDVAGMAVRHSSGTATPGTVNRLGVPVGWLEGGPPEANVL</sequence>
<reference evidence="2 3" key="1">
    <citation type="submission" date="2018-10" db="EMBL/GenBank/DDBJ databases">
        <title>Genome-guide identification and characterization of bacteria that degrade polycyclic aromatic hydrocarbons and resist hexavalent chromium simultaneously.</title>
        <authorList>
            <person name="Feng H."/>
        </authorList>
    </citation>
    <scope>NUCLEOTIDE SEQUENCE [LARGE SCALE GENOMIC DNA]</scope>
    <source>
        <strain evidence="2 3">J015</strain>
    </source>
</reference>
<feature type="region of interest" description="Disordered" evidence="1">
    <location>
        <begin position="103"/>
        <end position="130"/>
    </location>
</feature>
<evidence type="ECO:0000313" key="2">
    <source>
        <dbReference type="EMBL" id="RKO21535.1"/>
    </source>
</evidence>
<reference evidence="3" key="2">
    <citation type="submission" date="2018-10" db="EMBL/GenBank/DDBJ databases">
        <authorList>
            <person name="Wang Y."/>
            <person name="Wang J."/>
            <person name="Yang X."/>
            <person name="Wang Z."/>
            <person name="Huang Y."/>
        </authorList>
    </citation>
    <scope>NUCLEOTIDE SEQUENCE [LARGE SCALE GENOMIC DNA]</scope>
    <source>
        <strain evidence="3">J015</strain>
    </source>
</reference>
<proteinExistence type="predicted"/>
<dbReference type="AlphaFoldDB" id="A0A3B0FNT1"/>
<evidence type="ECO:0000313" key="3">
    <source>
        <dbReference type="Proteomes" id="UP000273159"/>
    </source>
</evidence>
<gene>
    <name evidence="2" type="ORF">D7Z96_15695</name>
</gene>
<organism evidence="2 3">
    <name type="scientific">Pseudarthrobacter phenanthrenivorans</name>
    <name type="common">Arthrobacter phenanthrenivorans</name>
    <dbReference type="NCBI Taxonomy" id="361575"/>
    <lineage>
        <taxon>Bacteria</taxon>
        <taxon>Bacillati</taxon>
        <taxon>Actinomycetota</taxon>
        <taxon>Actinomycetes</taxon>
        <taxon>Micrococcales</taxon>
        <taxon>Micrococcaceae</taxon>
        <taxon>Pseudarthrobacter</taxon>
    </lineage>
</organism>
<name>A0A3B0FNT1_PSEPS</name>
<dbReference type="Proteomes" id="UP000273159">
    <property type="component" value="Unassembled WGS sequence"/>
</dbReference>
<feature type="compositionally biased region" description="Basic residues" evidence="1">
    <location>
        <begin position="116"/>
        <end position="129"/>
    </location>
</feature>
<accession>A0A3B0FNT1</accession>
<dbReference type="RefSeq" id="WP_120693103.1">
    <property type="nucleotide sequence ID" value="NZ_RBNH01000016.1"/>
</dbReference>
<dbReference type="EMBL" id="RBNH01000016">
    <property type="protein sequence ID" value="RKO21535.1"/>
    <property type="molecule type" value="Genomic_DNA"/>
</dbReference>
<comment type="caution">
    <text evidence="2">The sequence shown here is derived from an EMBL/GenBank/DDBJ whole genome shotgun (WGS) entry which is preliminary data.</text>
</comment>